<evidence type="ECO:0000313" key="2">
    <source>
        <dbReference type="Proteomes" id="UP000183263"/>
    </source>
</evidence>
<accession>A0A1G7ZBG6</accession>
<dbReference type="Proteomes" id="UP000183263">
    <property type="component" value="Unassembled WGS sequence"/>
</dbReference>
<dbReference type="InterPro" id="IPR025859">
    <property type="entry name" value="AurF/CmlI"/>
</dbReference>
<dbReference type="OrthoDB" id="5138986at2"/>
<reference evidence="1 2" key="1">
    <citation type="submission" date="2016-10" db="EMBL/GenBank/DDBJ databases">
        <authorList>
            <person name="de Groot N.N."/>
        </authorList>
    </citation>
    <scope>NUCLEOTIDE SEQUENCE [LARGE SCALE GENOMIC DNA]</scope>
    <source>
        <strain evidence="1 2">DSM 44892</strain>
    </source>
</reference>
<dbReference type="AlphaFoldDB" id="A0A1G7ZBG6"/>
<protein>
    <submittedName>
        <fullName evidence="1">p-aminobenzoate N-oxygenase AurF</fullName>
    </submittedName>
</protein>
<evidence type="ECO:0000313" key="1">
    <source>
        <dbReference type="EMBL" id="SDH06082.1"/>
    </source>
</evidence>
<gene>
    <name evidence="1" type="ORF">SAMN05444695_10164</name>
</gene>
<dbReference type="Gene3D" id="1.10.620.20">
    <property type="entry name" value="Ribonucleotide Reductase, subunit A"/>
    <property type="match status" value="1"/>
</dbReference>
<proteinExistence type="predicted"/>
<dbReference type="Pfam" id="PF11583">
    <property type="entry name" value="AurF"/>
    <property type="match status" value="1"/>
</dbReference>
<dbReference type="InterPro" id="IPR012348">
    <property type="entry name" value="RNR-like"/>
</dbReference>
<organism evidence="1 2">
    <name type="scientific">Rhodococcus triatomae</name>
    <dbReference type="NCBI Taxonomy" id="300028"/>
    <lineage>
        <taxon>Bacteria</taxon>
        <taxon>Bacillati</taxon>
        <taxon>Actinomycetota</taxon>
        <taxon>Actinomycetes</taxon>
        <taxon>Mycobacteriales</taxon>
        <taxon>Nocardiaceae</taxon>
        <taxon>Rhodococcus</taxon>
    </lineage>
</organism>
<keyword evidence="2" id="KW-1185">Reference proteome</keyword>
<name>A0A1G7ZBG6_9NOCA</name>
<sequence>MSVPASSVPAPSRSTIITQDYRDILQTLSEGSVHRSFDPYVDIEWDSPAMALDPQDPRWVLSPEVDPLGATRWYQDLPLERRIEIGRRRTLNSIKVGAAFESILIRGMMQYVMKLPNGSPEFRYCLHEMTEECNHIQMFQELVNRSGEDVPGMRPFFRAASPLIGVLGGYAHAVLFIGILGGEEPIDHFQKALIREGANIPPAVFQVMVIHIAEEARHISFAHEYLKAHVGAMGKFSRGVCAVAFPLAMRWLAGEIMAPSRAFAADMGIPREVMREAFWRSPHSRAILAEYFTEMRALADELGLMNRATRRLWKMLHIDGRHARYRGEPQRTARVAA</sequence>
<dbReference type="EMBL" id="FNDN01000001">
    <property type="protein sequence ID" value="SDH06082.1"/>
    <property type="molecule type" value="Genomic_DNA"/>
</dbReference>
<dbReference type="GO" id="GO:0016491">
    <property type="term" value="F:oxidoreductase activity"/>
    <property type="evidence" value="ECO:0007669"/>
    <property type="project" value="InterPro"/>
</dbReference>